<dbReference type="EMBL" id="JBJJXI010000102">
    <property type="protein sequence ID" value="KAL3392775.1"/>
    <property type="molecule type" value="Genomic_DNA"/>
</dbReference>
<comment type="caution">
    <text evidence="1">The sequence shown here is derived from an EMBL/GenBank/DDBJ whole genome shotgun (WGS) entry which is preliminary data.</text>
</comment>
<dbReference type="AlphaFoldDB" id="A0ABD2WJA7"/>
<evidence type="ECO:0000313" key="2">
    <source>
        <dbReference type="Proteomes" id="UP001627154"/>
    </source>
</evidence>
<sequence length="101" mass="11892">MFTSSSEPTLRRACRATRRCRRRKKAPPVDYVAYPEKNLCFYSNNKLQHSSANKHLPSYTHMVDNSLNVKNFPGINCWLFFFTLPRCFKRAPHASIFLFVF</sequence>
<keyword evidence="2" id="KW-1185">Reference proteome</keyword>
<reference evidence="1 2" key="1">
    <citation type="journal article" date="2024" name="bioRxiv">
        <title>A reference genome for Trichogramma kaykai: A tiny desert-dwelling parasitoid wasp with competing sex-ratio distorters.</title>
        <authorList>
            <person name="Culotta J."/>
            <person name="Lindsey A.R."/>
        </authorList>
    </citation>
    <scope>NUCLEOTIDE SEQUENCE [LARGE SCALE GENOMIC DNA]</scope>
    <source>
        <strain evidence="1 2">KSX58</strain>
    </source>
</reference>
<evidence type="ECO:0000313" key="1">
    <source>
        <dbReference type="EMBL" id="KAL3392775.1"/>
    </source>
</evidence>
<accession>A0ABD2WJA7</accession>
<organism evidence="1 2">
    <name type="scientific">Trichogramma kaykai</name>
    <dbReference type="NCBI Taxonomy" id="54128"/>
    <lineage>
        <taxon>Eukaryota</taxon>
        <taxon>Metazoa</taxon>
        <taxon>Ecdysozoa</taxon>
        <taxon>Arthropoda</taxon>
        <taxon>Hexapoda</taxon>
        <taxon>Insecta</taxon>
        <taxon>Pterygota</taxon>
        <taxon>Neoptera</taxon>
        <taxon>Endopterygota</taxon>
        <taxon>Hymenoptera</taxon>
        <taxon>Apocrita</taxon>
        <taxon>Proctotrupomorpha</taxon>
        <taxon>Chalcidoidea</taxon>
        <taxon>Trichogrammatidae</taxon>
        <taxon>Trichogramma</taxon>
    </lineage>
</organism>
<dbReference type="Proteomes" id="UP001627154">
    <property type="component" value="Unassembled WGS sequence"/>
</dbReference>
<protein>
    <submittedName>
        <fullName evidence="1">Uncharacterized protein</fullName>
    </submittedName>
</protein>
<gene>
    <name evidence="1" type="ORF">TKK_012813</name>
</gene>
<proteinExistence type="predicted"/>
<name>A0ABD2WJA7_9HYME</name>